<feature type="chain" id="PRO_5015529187" evidence="1">
    <location>
        <begin position="46"/>
        <end position="389"/>
    </location>
</feature>
<name>A0A2S9YXI3_9BACT</name>
<evidence type="ECO:0000313" key="3">
    <source>
        <dbReference type="Proteomes" id="UP000238823"/>
    </source>
</evidence>
<dbReference type="GO" id="GO:0030246">
    <property type="term" value="F:carbohydrate binding"/>
    <property type="evidence" value="ECO:0007669"/>
    <property type="project" value="UniProtKB-KW"/>
</dbReference>
<dbReference type="Proteomes" id="UP000238823">
    <property type="component" value="Unassembled WGS sequence"/>
</dbReference>
<protein>
    <submittedName>
        <fullName evidence="2">Ricin-type beta-trefoil lectin domain protein</fullName>
    </submittedName>
</protein>
<dbReference type="EMBL" id="PVNL01000013">
    <property type="protein sequence ID" value="PRQ09772.1"/>
    <property type="molecule type" value="Genomic_DNA"/>
</dbReference>
<dbReference type="SUPFAM" id="SSF50370">
    <property type="entry name" value="Ricin B-like lectins"/>
    <property type="match status" value="1"/>
</dbReference>
<evidence type="ECO:0000313" key="2">
    <source>
        <dbReference type="EMBL" id="PRQ09772.1"/>
    </source>
</evidence>
<dbReference type="AlphaFoldDB" id="A0A2S9YXI3"/>
<sequence>MKTSTRFAPLAQSLSARARRLPSIAAHAAAATLVLGALCPNLAHAGNDSDVSYEDIENDFIDNFDGGYTWSTKTIIRDGQSGTFRIGHDERGEPNIWDFNGSFFENATNRRRYVQRIQEWSTSDYLAQNPEYEDMVVTNFIAFNDDKSENDILTTWIYVNGVEIREIAGDYVSEELLEGIILSPFTDDTTISFKFKYDPAFTGSKTKTCSIDVHPDDAVFARSIVVEMDTGDWWTGDSANCEIEFNRSYGGEVEVHAGWDEDVCLNPLGNMSNSNGTDIKTYHCDYVTETWRYGRDMKIHAAWNDDLCLNMSGSNFWGGNVNLYDCDYAEQYYFGDDDVLHMFSDPDYCVNVIQSGVAWDEDPTNQWGGAGVNIYHCDWVIDSWSMTEL</sequence>
<comment type="caution">
    <text evidence="2">The sequence shown here is derived from an EMBL/GenBank/DDBJ whole genome shotgun (WGS) entry which is preliminary data.</text>
</comment>
<keyword evidence="1" id="KW-0732">Signal</keyword>
<accession>A0A2S9YXI3</accession>
<proteinExistence type="predicted"/>
<dbReference type="Gene3D" id="2.80.10.50">
    <property type="match status" value="1"/>
</dbReference>
<dbReference type="RefSeq" id="WP_106087613.1">
    <property type="nucleotide sequence ID" value="NZ_PVNL01000013.1"/>
</dbReference>
<evidence type="ECO:0000256" key="1">
    <source>
        <dbReference type="SAM" id="SignalP"/>
    </source>
</evidence>
<dbReference type="PROSITE" id="PS50231">
    <property type="entry name" value="RICIN_B_LECTIN"/>
    <property type="match status" value="1"/>
</dbReference>
<dbReference type="InterPro" id="IPR035992">
    <property type="entry name" value="Ricin_B-like_lectins"/>
</dbReference>
<keyword evidence="2" id="KW-0430">Lectin</keyword>
<gene>
    <name evidence="2" type="ORF">ENSA7_05270</name>
</gene>
<reference evidence="2 3" key="1">
    <citation type="submission" date="2018-03" db="EMBL/GenBank/DDBJ databases">
        <title>Draft Genome Sequences of the Obligatory Marine Myxobacteria Enhygromyxa salina SWB007.</title>
        <authorList>
            <person name="Poehlein A."/>
            <person name="Moghaddam J.A."/>
            <person name="Harms H."/>
            <person name="Alanjari M."/>
            <person name="Koenig G.M."/>
            <person name="Daniel R."/>
            <person name="Schaeberle T.F."/>
        </authorList>
    </citation>
    <scope>NUCLEOTIDE SEQUENCE [LARGE SCALE GENOMIC DNA]</scope>
    <source>
        <strain evidence="2 3">SWB007</strain>
    </source>
</reference>
<organism evidence="2 3">
    <name type="scientific">Enhygromyxa salina</name>
    <dbReference type="NCBI Taxonomy" id="215803"/>
    <lineage>
        <taxon>Bacteria</taxon>
        <taxon>Pseudomonadati</taxon>
        <taxon>Myxococcota</taxon>
        <taxon>Polyangia</taxon>
        <taxon>Nannocystales</taxon>
        <taxon>Nannocystaceae</taxon>
        <taxon>Enhygromyxa</taxon>
    </lineage>
</organism>
<feature type="signal peptide" evidence="1">
    <location>
        <begin position="1"/>
        <end position="45"/>
    </location>
</feature>